<keyword evidence="3 5" id="KW-0067">ATP-binding</keyword>
<evidence type="ECO:0000256" key="2">
    <source>
        <dbReference type="ARBA" id="ARBA00022741"/>
    </source>
</evidence>
<proteinExistence type="inferred from homology"/>
<dbReference type="SUPFAM" id="SSF55931">
    <property type="entry name" value="Glutamine synthetase/guanido kinase"/>
    <property type="match status" value="1"/>
</dbReference>
<dbReference type="InterPro" id="IPR035434">
    <property type="entry name" value="GCL_bact_plant"/>
</dbReference>
<comment type="function">
    <text evidence="5">Catalyzes the synthesis of gamma-glutamylcysteine (gamma-GC). This compound is used as substrate for the biosynthesis of the low-molecular thiol compound ergothioneine.</text>
</comment>
<evidence type="ECO:0000256" key="7">
    <source>
        <dbReference type="SAM" id="MobiDB-lite"/>
    </source>
</evidence>
<dbReference type="PIRSF" id="PIRSF017901">
    <property type="entry name" value="GCL"/>
    <property type="match status" value="1"/>
</dbReference>
<evidence type="ECO:0000256" key="1">
    <source>
        <dbReference type="ARBA" id="ARBA00022598"/>
    </source>
</evidence>
<evidence type="ECO:0000256" key="4">
    <source>
        <dbReference type="ARBA" id="ARBA00048819"/>
    </source>
</evidence>
<dbReference type="AlphaFoldDB" id="A0A919ATA0"/>
<dbReference type="GO" id="GO:0004357">
    <property type="term" value="F:glutamate-cysteine ligase activity"/>
    <property type="evidence" value="ECO:0007669"/>
    <property type="project" value="UniProtKB-UniRule"/>
</dbReference>
<protein>
    <recommendedName>
        <fullName evidence="5">Glutamate--cysteine ligase EgtA</fullName>
        <ecNumber evidence="5">6.3.2.2</ecNumber>
    </recommendedName>
    <alternativeName>
        <fullName evidence="5">Gamma-glutamylcysteine synthase</fullName>
        <shortName evidence="5">GCS</shortName>
        <shortName evidence="5">Gamma-ECS</shortName>
    </alternativeName>
</protein>
<reference evidence="8" key="1">
    <citation type="journal article" date="2014" name="Int. J. Syst. Evol. Microbiol.">
        <title>Complete genome sequence of Corynebacterium casei LMG S-19264T (=DSM 44701T), isolated from a smear-ripened cheese.</title>
        <authorList>
            <consortium name="US DOE Joint Genome Institute (JGI-PGF)"/>
            <person name="Walter F."/>
            <person name="Albersmeier A."/>
            <person name="Kalinowski J."/>
            <person name="Ruckert C."/>
        </authorList>
    </citation>
    <scope>NUCLEOTIDE SEQUENCE</scope>
    <source>
        <strain evidence="8">JCM 4477</strain>
    </source>
</reference>
<accession>A0A919ATA0</accession>
<dbReference type="GO" id="GO:0006750">
    <property type="term" value="P:glutathione biosynthetic process"/>
    <property type="evidence" value="ECO:0007669"/>
    <property type="project" value="UniProtKB-UniRule"/>
</dbReference>
<comment type="caution">
    <text evidence="8">The sequence shown here is derived from an EMBL/GenBank/DDBJ whole genome shotgun (WGS) entry which is preliminary data.</text>
</comment>
<dbReference type="InterPro" id="IPR006336">
    <property type="entry name" value="GCS2"/>
</dbReference>
<dbReference type="Gene3D" id="3.30.590.20">
    <property type="match status" value="1"/>
</dbReference>
<dbReference type="EMBL" id="BNBI01000013">
    <property type="protein sequence ID" value="GHF23195.1"/>
    <property type="molecule type" value="Genomic_DNA"/>
</dbReference>
<dbReference type="GO" id="GO:0052699">
    <property type="term" value="P:ergothioneine biosynthetic process"/>
    <property type="evidence" value="ECO:0007669"/>
    <property type="project" value="UniProtKB-UniRule"/>
</dbReference>
<feature type="region of interest" description="Disordered" evidence="7">
    <location>
        <begin position="1"/>
        <end position="39"/>
    </location>
</feature>
<dbReference type="GO" id="GO:0005524">
    <property type="term" value="F:ATP binding"/>
    <property type="evidence" value="ECO:0007669"/>
    <property type="project" value="UniProtKB-UniRule"/>
</dbReference>
<feature type="region of interest" description="Disordered" evidence="7">
    <location>
        <begin position="440"/>
        <end position="460"/>
    </location>
</feature>
<name>A0A919ATA0_9ACTN</name>
<dbReference type="HAMAP" id="MF_02034">
    <property type="entry name" value="EgtA"/>
    <property type="match status" value="1"/>
</dbReference>
<dbReference type="EC" id="6.3.2.2" evidence="5"/>
<sequence length="460" mass="50210">MGGTSAPTRPPGSQVGDMVESQEDPDMSDSVGGCTDQPRSAVTEAEVEALVRGICFKTGPPRRLGVEVEWLVHELRDPRLPVTPERLDAAYAALRTVPLRSALTVEPGGQLELSSPPAASLTDLVDTVSADLAAVRAVLREQSLVLAGFGHDPWRIPRRYLRLPRYDAMEACLDRTGPAGRAMMCASASVQVCVDAGYEEPGPLGHVRRWWLAHYLGAVLVAAFAHSPLDGRRPTGWRSTRQLLWEHIGPDRAGGPPLDTEPRTAWARHVLDAPVMCVRRDSGPWEVPEGLTFREWTRSRSPRPPTRDDLDYHLTTLFPPVRPRGHLELRMIDAQPGEDGWIVPLAVTAALFDDPEASETAYRTVKPLAERTGGLPAPHNPLWRDAARHGPADPELREAAAGCFAAALEALPRLGADARVTDAVAAYRDRYVAQGRCPADDLLEEPAGAGRRPNRKDIRP</sequence>
<dbReference type="Proteomes" id="UP000630718">
    <property type="component" value="Unassembled WGS sequence"/>
</dbReference>
<evidence type="ECO:0000256" key="5">
    <source>
        <dbReference type="HAMAP-Rule" id="MF_02034"/>
    </source>
</evidence>
<dbReference type="PANTHER" id="PTHR34378:SF1">
    <property type="entry name" value="GLUTAMATE--CYSTEINE LIGASE, CHLOROPLASTIC"/>
    <property type="match status" value="1"/>
</dbReference>
<evidence type="ECO:0000313" key="9">
    <source>
        <dbReference type="Proteomes" id="UP000630718"/>
    </source>
</evidence>
<evidence type="ECO:0000256" key="6">
    <source>
        <dbReference type="PIRNR" id="PIRNR017901"/>
    </source>
</evidence>
<keyword evidence="1 5" id="KW-0436">Ligase</keyword>
<keyword evidence="2 5" id="KW-0547">Nucleotide-binding</keyword>
<comment type="similarity">
    <text evidence="5 6">Belongs to the glutamate--cysteine ligase type 2 family. EgtA subfamily.</text>
</comment>
<gene>
    <name evidence="5 8" type="primary">egtA</name>
    <name evidence="8" type="ORF">GCM10018772_56140</name>
</gene>
<organism evidence="8 9">
    <name type="scientific">Streptomyces fumanus</name>
    <dbReference type="NCBI Taxonomy" id="67302"/>
    <lineage>
        <taxon>Bacteria</taxon>
        <taxon>Bacillati</taxon>
        <taxon>Actinomycetota</taxon>
        <taxon>Actinomycetes</taxon>
        <taxon>Kitasatosporales</taxon>
        <taxon>Streptomycetaceae</taxon>
        <taxon>Streptomyces</taxon>
    </lineage>
</organism>
<comment type="pathway">
    <text evidence="5">Amino-acid biosynthesis; ergothioneine biosynthesis.</text>
</comment>
<comment type="catalytic activity">
    <reaction evidence="4 5 6">
        <text>L-cysteine + L-glutamate + ATP = gamma-L-glutamyl-L-cysteine + ADP + phosphate + H(+)</text>
        <dbReference type="Rhea" id="RHEA:13285"/>
        <dbReference type="ChEBI" id="CHEBI:15378"/>
        <dbReference type="ChEBI" id="CHEBI:29985"/>
        <dbReference type="ChEBI" id="CHEBI:30616"/>
        <dbReference type="ChEBI" id="CHEBI:35235"/>
        <dbReference type="ChEBI" id="CHEBI:43474"/>
        <dbReference type="ChEBI" id="CHEBI:58173"/>
        <dbReference type="ChEBI" id="CHEBI:456216"/>
        <dbReference type="EC" id="6.3.2.2"/>
    </reaction>
</comment>
<dbReference type="InterPro" id="IPR014746">
    <property type="entry name" value="Gln_synth/guanido_kin_cat_dom"/>
</dbReference>
<dbReference type="Pfam" id="PF04107">
    <property type="entry name" value="GCS2"/>
    <property type="match status" value="1"/>
</dbReference>
<keyword evidence="9" id="KW-1185">Reference proteome</keyword>
<dbReference type="InterPro" id="IPR017809">
    <property type="entry name" value="EgtA_Actinobacteria"/>
</dbReference>
<dbReference type="NCBIfam" id="TIGR03444">
    <property type="entry name" value="EgtA_Cys_ligase"/>
    <property type="match status" value="1"/>
</dbReference>
<evidence type="ECO:0000313" key="8">
    <source>
        <dbReference type="EMBL" id="GHF23195.1"/>
    </source>
</evidence>
<evidence type="ECO:0000256" key="3">
    <source>
        <dbReference type="ARBA" id="ARBA00022840"/>
    </source>
</evidence>
<dbReference type="PANTHER" id="PTHR34378">
    <property type="entry name" value="GLUTAMATE--CYSTEINE LIGASE, CHLOROPLASTIC"/>
    <property type="match status" value="1"/>
</dbReference>
<reference evidence="8" key="2">
    <citation type="submission" date="2020-09" db="EMBL/GenBank/DDBJ databases">
        <authorList>
            <person name="Sun Q."/>
            <person name="Ohkuma M."/>
        </authorList>
    </citation>
    <scope>NUCLEOTIDE SEQUENCE</scope>
    <source>
        <strain evidence="8">JCM 4477</strain>
    </source>
</reference>